<dbReference type="PANTHER" id="PTHR22916:SF3">
    <property type="entry name" value="UDP-GLCNAC:BETAGAL BETA-1,3-N-ACETYLGLUCOSAMINYLTRANSFERASE-LIKE PROTEIN 1"/>
    <property type="match status" value="1"/>
</dbReference>
<evidence type="ECO:0000313" key="2">
    <source>
        <dbReference type="EMBL" id="QDU92545.1"/>
    </source>
</evidence>
<dbReference type="Proteomes" id="UP000317648">
    <property type="component" value="Chromosome"/>
</dbReference>
<evidence type="ECO:0000259" key="1">
    <source>
        <dbReference type="Pfam" id="PF00535"/>
    </source>
</evidence>
<dbReference type="EMBL" id="CP036433">
    <property type="protein sequence ID" value="QDU92545.1"/>
    <property type="molecule type" value="Genomic_DNA"/>
</dbReference>
<accession>A0A518DL35</accession>
<sequence>MNPAPKVSVCMTTYNHERYLAKAIESVMLQETRFAVELIIGEDCSTDATGRIAAEFAQRYPDRIVLLAREKNMGMMENFCDVYDRCRGTYTAFLEGDDLWSDTTKLQQQVDALEQRPDWVLCFHPARYIDSEGRPLGMQHPAQSNPELTLSDMVMDNPISTCSILLRRSVIPRVPDNLKSLNLGDWPLCIVAAREGKIGFLSEPMAAYRVHGGGVWTSASRRHTELSVLNMLLQLALDYPDLAPLVRESLANRLECFFTDLEAAQSQVKALQNASWRLRLKNLALWPLRKANRMLFKRPVAIRSPRRR</sequence>
<dbReference type="Pfam" id="PF00535">
    <property type="entry name" value="Glycos_transf_2"/>
    <property type="match status" value="1"/>
</dbReference>
<gene>
    <name evidence="2" type="primary">epsE_1</name>
    <name evidence="2" type="ORF">Pla8534_02930</name>
</gene>
<feature type="domain" description="Glycosyltransferase 2-like" evidence="1">
    <location>
        <begin position="8"/>
        <end position="157"/>
    </location>
</feature>
<dbReference type="InterPro" id="IPR029044">
    <property type="entry name" value="Nucleotide-diphossugar_trans"/>
</dbReference>
<dbReference type="OrthoDB" id="199095at2"/>
<dbReference type="SUPFAM" id="SSF53448">
    <property type="entry name" value="Nucleotide-diphospho-sugar transferases"/>
    <property type="match status" value="1"/>
</dbReference>
<dbReference type="AlphaFoldDB" id="A0A518DL35"/>
<protein>
    <submittedName>
        <fullName evidence="2">Glycosyltransferase EpsE</fullName>
        <ecNumber evidence="2">2.4.-.-</ecNumber>
    </submittedName>
</protein>
<dbReference type="RefSeq" id="WP_145048586.1">
    <property type="nucleotide sequence ID" value="NZ_CP036433.1"/>
</dbReference>
<dbReference type="EC" id="2.4.-.-" evidence="2"/>
<dbReference type="Gene3D" id="3.90.550.10">
    <property type="entry name" value="Spore Coat Polysaccharide Biosynthesis Protein SpsA, Chain A"/>
    <property type="match status" value="1"/>
</dbReference>
<dbReference type="GO" id="GO:0016758">
    <property type="term" value="F:hexosyltransferase activity"/>
    <property type="evidence" value="ECO:0007669"/>
    <property type="project" value="UniProtKB-ARBA"/>
</dbReference>
<keyword evidence="3" id="KW-1185">Reference proteome</keyword>
<keyword evidence="2" id="KW-0808">Transferase</keyword>
<dbReference type="KEGG" id="lcre:Pla8534_02930"/>
<proteinExistence type="predicted"/>
<dbReference type="PANTHER" id="PTHR22916">
    <property type="entry name" value="GLYCOSYLTRANSFERASE"/>
    <property type="match status" value="1"/>
</dbReference>
<keyword evidence="2" id="KW-0328">Glycosyltransferase</keyword>
<dbReference type="InterPro" id="IPR001173">
    <property type="entry name" value="Glyco_trans_2-like"/>
</dbReference>
<name>A0A518DL35_9BACT</name>
<reference evidence="2 3" key="1">
    <citation type="submission" date="2019-02" db="EMBL/GenBank/DDBJ databases">
        <title>Deep-cultivation of Planctomycetes and their phenomic and genomic characterization uncovers novel biology.</title>
        <authorList>
            <person name="Wiegand S."/>
            <person name="Jogler M."/>
            <person name="Boedeker C."/>
            <person name="Pinto D."/>
            <person name="Vollmers J."/>
            <person name="Rivas-Marin E."/>
            <person name="Kohn T."/>
            <person name="Peeters S.H."/>
            <person name="Heuer A."/>
            <person name="Rast P."/>
            <person name="Oberbeckmann S."/>
            <person name="Bunk B."/>
            <person name="Jeske O."/>
            <person name="Meyerdierks A."/>
            <person name="Storesund J.E."/>
            <person name="Kallscheuer N."/>
            <person name="Luecker S."/>
            <person name="Lage O.M."/>
            <person name="Pohl T."/>
            <person name="Merkel B.J."/>
            <person name="Hornburger P."/>
            <person name="Mueller R.-W."/>
            <person name="Bruemmer F."/>
            <person name="Labrenz M."/>
            <person name="Spormann A.M."/>
            <person name="Op den Camp H."/>
            <person name="Overmann J."/>
            <person name="Amann R."/>
            <person name="Jetten M.S.M."/>
            <person name="Mascher T."/>
            <person name="Medema M.H."/>
            <person name="Devos D.P."/>
            <person name="Kaster A.-K."/>
            <person name="Ovreas L."/>
            <person name="Rohde M."/>
            <person name="Galperin M.Y."/>
            <person name="Jogler C."/>
        </authorList>
    </citation>
    <scope>NUCLEOTIDE SEQUENCE [LARGE SCALE GENOMIC DNA]</scope>
    <source>
        <strain evidence="2 3">Pla85_3_4</strain>
    </source>
</reference>
<organism evidence="2 3">
    <name type="scientific">Lignipirellula cremea</name>
    <dbReference type="NCBI Taxonomy" id="2528010"/>
    <lineage>
        <taxon>Bacteria</taxon>
        <taxon>Pseudomonadati</taxon>
        <taxon>Planctomycetota</taxon>
        <taxon>Planctomycetia</taxon>
        <taxon>Pirellulales</taxon>
        <taxon>Pirellulaceae</taxon>
        <taxon>Lignipirellula</taxon>
    </lineage>
</organism>
<evidence type="ECO:0000313" key="3">
    <source>
        <dbReference type="Proteomes" id="UP000317648"/>
    </source>
</evidence>